<dbReference type="STRING" id="926566.Terro_0838"/>
<proteinExistence type="predicted"/>
<sequence>MKIFTGALSLLCIVVPLTAQAPGPLELHNVKSEVVTYSGRQSVQITDDGPETLGDAGRLAVLHRAPFLDGVIEMDIAGDTVPNAAPSARGFVGVAFRVSADRTRFECLYLRPKNGRAEDQLQRNHSMQYISHPGYPWEKLRSETPGKYEAYADMVAGKWIHVKIEVNGQRARLYLNGAEQPSLLVNDLKQTPASGDIALWVGPQTVAHFANLNVHP</sequence>
<protein>
    <recommendedName>
        <fullName evidence="4">3-keto-disaccharide hydrolase domain-containing protein</fullName>
    </recommendedName>
</protein>
<name>I3ZD47_TERRK</name>
<dbReference type="Gene3D" id="2.60.120.560">
    <property type="entry name" value="Exo-inulinase, domain 1"/>
    <property type="match status" value="1"/>
</dbReference>
<dbReference type="InterPro" id="IPR013320">
    <property type="entry name" value="ConA-like_dom_sf"/>
</dbReference>
<dbReference type="HOGENOM" id="CLU_094527_1_0_0"/>
<dbReference type="RefSeq" id="WP_014784734.1">
    <property type="nucleotide sequence ID" value="NC_018014.1"/>
</dbReference>
<organism evidence="2 3">
    <name type="scientific">Terriglobus roseus (strain DSM 18391 / NRRL B-41598 / KBS 63)</name>
    <dbReference type="NCBI Taxonomy" id="926566"/>
    <lineage>
        <taxon>Bacteria</taxon>
        <taxon>Pseudomonadati</taxon>
        <taxon>Acidobacteriota</taxon>
        <taxon>Terriglobia</taxon>
        <taxon>Terriglobales</taxon>
        <taxon>Acidobacteriaceae</taxon>
        <taxon>Terriglobus</taxon>
    </lineage>
</organism>
<keyword evidence="1" id="KW-0732">Signal</keyword>
<dbReference type="eggNOG" id="COG3403">
    <property type="taxonomic scope" value="Bacteria"/>
</dbReference>
<dbReference type="Proteomes" id="UP000006056">
    <property type="component" value="Chromosome"/>
</dbReference>
<dbReference type="OrthoDB" id="118532at2"/>
<accession>I3ZD47</accession>
<evidence type="ECO:0008006" key="4">
    <source>
        <dbReference type="Google" id="ProtNLM"/>
    </source>
</evidence>
<reference evidence="2 3" key="1">
    <citation type="submission" date="2012-06" db="EMBL/GenBank/DDBJ databases">
        <title>Complete genome of Terriglobus roseus DSM 18391.</title>
        <authorList>
            <consortium name="US DOE Joint Genome Institute (JGI-PGF)"/>
            <person name="Lucas S."/>
            <person name="Copeland A."/>
            <person name="Lapidus A."/>
            <person name="Glavina del Rio T."/>
            <person name="Dalin E."/>
            <person name="Tice H."/>
            <person name="Bruce D."/>
            <person name="Goodwin L."/>
            <person name="Pitluck S."/>
            <person name="Peters L."/>
            <person name="Mikhailova N."/>
            <person name="Munk A.C.C."/>
            <person name="Kyrpides N."/>
            <person name="Mavromatis K."/>
            <person name="Ivanova N."/>
            <person name="Brettin T."/>
            <person name="Detter J.C."/>
            <person name="Han C."/>
            <person name="Larimer F."/>
            <person name="Land M."/>
            <person name="Hauser L."/>
            <person name="Markowitz V."/>
            <person name="Cheng J.-F."/>
            <person name="Hugenholtz P."/>
            <person name="Woyke T."/>
            <person name="Wu D."/>
            <person name="Brambilla E."/>
            <person name="Klenk H.-P."/>
            <person name="Eisen J.A."/>
        </authorList>
    </citation>
    <scope>NUCLEOTIDE SEQUENCE [LARGE SCALE GENOMIC DNA]</scope>
    <source>
        <strain evidence="3">DSM 18391 / NRRL B-41598 / KBS 63</strain>
    </source>
</reference>
<dbReference type="EMBL" id="CP003379">
    <property type="protein sequence ID" value="AFL87165.1"/>
    <property type="molecule type" value="Genomic_DNA"/>
</dbReference>
<dbReference type="AlphaFoldDB" id="I3ZD47"/>
<keyword evidence="3" id="KW-1185">Reference proteome</keyword>
<evidence type="ECO:0000313" key="2">
    <source>
        <dbReference type="EMBL" id="AFL87165.1"/>
    </source>
</evidence>
<dbReference type="SUPFAM" id="SSF49899">
    <property type="entry name" value="Concanavalin A-like lectins/glucanases"/>
    <property type="match status" value="1"/>
</dbReference>
<dbReference type="KEGG" id="trs:Terro_0838"/>
<feature type="signal peptide" evidence="1">
    <location>
        <begin position="1"/>
        <end position="21"/>
    </location>
</feature>
<gene>
    <name evidence="2" type="ordered locus">Terro_0838</name>
</gene>
<feature type="chain" id="PRO_5003684962" description="3-keto-disaccharide hydrolase domain-containing protein" evidence="1">
    <location>
        <begin position="22"/>
        <end position="216"/>
    </location>
</feature>
<evidence type="ECO:0000256" key="1">
    <source>
        <dbReference type="SAM" id="SignalP"/>
    </source>
</evidence>
<evidence type="ECO:0000313" key="3">
    <source>
        <dbReference type="Proteomes" id="UP000006056"/>
    </source>
</evidence>